<dbReference type="Proteomes" id="UP001187192">
    <property type="component" value="Unassembled WGS sequence"/>
</dbReference>
<proteinExistence type="predicted"/>
<dbReference type="EMBL" id="BTGU01000017">
    <property type="protein sequence ID" value="GMN43917.1"/>
    <property type="molecule type" value="Genomic_DNA"/>
</dbReference>
<gene>
    <name evidence="1" type="ORF">TIFTF001_013120</name>
</gene>
<accession>A0AA88D6Y2</accession>
<evidence type="ECO:0000313" key="1">
    <source>
        <dbReference type="EMBL" id="GMN43917.1"/>
    </source>
</evidence>
<sequence>MELMAALKLGPRSVPIIGDDLETNRTRDGATTTTTTAAAGLSSSSSSYATAAIAVVDNQIVVVAQAHTSTAKSGNPNRRRGYVIEVENYRKRESLRRREIYLTMKRRRQVRELGGLVWFLFSERRRCVRDGTSGMRNEGK</sequence>
<comment type="caution">
    <text evidence="1">The sequence shown here is derived from an EMBL/GenBank/DDBJ whole genome shotgun (WGS) entry which is preliminary data.</text>
</comment>
<keyword evidence="2" id="KW-1185">Reference proteome</keyword>
<protein>
    <submittedName>
        <fullName evidence="1">Uncharacterized protein</fullName>
    </submittedName>
</protein>
<evidence type="ECO:0000313" key="2">
    <source>
        <dbReference type="Proteomes" id="UP001187192"/>
    </source>
</evidence>
<name>A0AA88D6Y2_FICCA</name>
<organism evidence="1 2">
    <name type="scientific">Ficus carica</name>
    <name type="common">Common fig</name>
    <dbReference type="NCBI Taxonomy" id="3494"/>
    <lineage>
        <taxon>Eukaryota</taxon>
        <taxon>Viridiplantae</taxon>
        <taxon>Streptophyta</taxon>
        <taxon>Embryophyta</taxon>
        <taxon>Tracheophyta</taxon>
        <taxon>Spermatophyta</taxon>
        <taxon>Magnoliopsida</taxon>
        <taxon>eudicotyledons</taxon>
        <taxon>Gunneridae</taxon>
        <taxon>Pentapetalae</taxon>
        <taxon>rosids</taxon>
        <taxon>fabids</taxon>
        <taxon>Rosales</taxon>
        <taxon>Moraceae</taxon>
        <taxon>Ficeae</taxon>
        <taxon>Ficus</taxon>
    </lineage>
</organism>
<reference evidence="1" key="1">
    <citation type="submission" date="2023-07" db="EMBL/GenBank/DDBJ databases">
        <title>draft genome sequence of fig (Ficus carica).</title>
        <authorList>
            <person name="Takahashi T."/>
            <person name="Nishimura K."/>
        </authorList>
    </citation>
    <scope>NUCLEOTIDE SEQUENCE</scope>
</reference>
<dbReference type="AlphaFoldDB" id="A0AA88D6Y2"/>